<dbReference type="InterPro" id="IPR038766">
    <property type="entry name" value="Membrane_comp_ABC_pdt"/>
</dbReference>
<feature type="coiled-coil region" evidence="6">
    <location>
        <begin position="1695"/>
        <end position="1722"/>
    </location>
</feature>
<evidence type="ECO:0000313" key="9">
    <source>
        <dbReference type="EMBL" id="OAB48785.1"/>
    </source>
</evidence>
<evidence type="ECO:0000256" key="7">
    <source>
        <dbReference type="SAM" id="Phobius"/>
    </source>
</evidence>
<evidence type="ECO:0000256" key="1">
    <source>
        <dbReference type="ARBA" id="ARBA00004651"/>
    </source>
</evidence>
<evidence type="ECO:0000256" key="5">
    <source>
        <dbReference type="ARBA" id="ARBA00023136"/>
    </source>
</evidence>
<dbReference type="OrthoDB" id="403889at2"/>
<dbReference type="Proteomes" id="UP000076983">
    <property type="component" value="Unassembled WGS sequence"/>
</dbReference>
<protein>
    <submittedName>
        <fullName evidence="9">ABC transporter permease protein</fullName>
    </submittedName>
</protein>
<dbReference type="PANTHER" id="PTHR30287:SF2">
    <property type="entry name" value="BLL1001 PROTEIN"/>
    <property type="match status" value="1"/>
</dbReference>
<evidence type="ECO:0000313" key="10">
    <source>
        <dbReference type="Proteomes" id="UP000076983"/>
    </source>
</evidence>
<comment type="caution">
    <text evidence="9">The sequence shown here is derived from an EMBL/GenBank/DDBJ whole genome shotgun (WGS) entry which is preliminary data.</text>
</comment>
<organism evidence="9 10">
    <name type="scientific">Mycoplasmopsis gallinarum</name>
    <dbReference type="NCBI Taxonomy" id="29557"/>
    <lineage>
        <taxon>Bacteria</taxon>
        <taxon>Bacillati</taxon>
        <taxon>Mycoplasmatota</taxon>
        <taxon>Mycoplasmoidales</taxon>
        <taxon>Metamycoplasmataceae</taxon>
        <taxon>Mycoplasmopsis</taxon>
    </lineage>
</organism>
<keyword evidence="5 7" id="KW-0472">Membrane</keyword>
<evidence type="ECO:0000256" key="4">
    <source>
        <dbReference type="ARBA" id="ARBA00022989"/>
    </source>
</evidence>
<evidence type="ECO:0000256" key="6">
    <source>
        <dbReference type="SAM" id="Coils"/>
    </source>
</evidence>
<keyword evidence="2" id="KW-1003">Cell membrane</keyword>
<keyword evidence="3 7" id="KW-0812">Transmembrane</keyword>
<sequence length="2633" mass="305321">MWKLFKEVFKSLSKNKVIVIGLSILVFITSWIFTLLTSVNKSMNRSFDSYKNVSKLQDLTVDLNITPQGTAYNNGYFINGESQDGISNNYNLPIKYLIDYDKSFEETNFNEWKTKLKNSVLEDQFQSLANTYKRNIQNKNVLYLEFDDEEYVAASLLGYSEEEKKYFFKKSEINNLYELSKLKNSNISFNLNDVSNLNLTSKENTYLNIYEKQGYTYKQVRKIKTFTRENEAVFDKTYFLGDLIKITNENDQIFASQPSLIFINVETKEITLDFLKGTQWIQENKGFKLNTKKFLESIGFYPKINDAFVYQYDKTTDKILNIVNVEAFSETTELKSTLNLRNFLLEDQEIIENEKINIKTNPLVLSPKLIAQEQNEINFLRWNYETTFISNWKDKWSGSYKTFMETLGSFDVENRNPLWNELETFSYWQKEEINKKYIYELINNNWVVNNQPIKTNKKVSNISSNFNFWELELIKLYTNDARINKLSNKPYTLSKSDSKNIKEIEQEINRKWKEKQNINNENFLTEINNIQILNDKFSIIKNNSLSIAKKEIINKIQNLVTEKNTGLRQSTTVDAVTNNGVKNVFHFINMGDENQEIDGIKLNVGKLYNEQFNKTVLNNLNTDKNNVFKQKQIPSFIASKIIESLSNNLITDENYIKPKYDFIEVFDNNLQNLGLKKVLWLEKYDLNSSQNEIKHGIFWENQNFYLVNKEEILKSSNKLDKSSLFKFIESNNLTIATEFLKTTENGWIKIDSNNKNLFYVPLLLMENDKKLIQSIIKTGSVNYLIEILKNNLLNSSLSKKGFLKQETILELLNILKESMDMVNFGQTFITGQLDNTKLTTMILNAIEKMSTHQNENLLKRIINEFLEQIKNLILDQGTIKEQKNYLIKQLNNLIQTISLITNSKILSNNFIETIVNLSKDPILFINATKVFINSFDTFQIVNYAKKWFDENADTKYLSFWNIINWILLASDQQQIKQSIGLIINNLDFSQILNINDEHSLINLIINKFELEKWRPVIDKFVSKLDANKDGEFANIKEGIVNILNLIDFNIFQNELIKNIQSTKIADSEKEIDDISFQNLIFVFLKSIFNVNGSNIVFKKALTNLLNLSSKVQQLGNQPIYLPAQDDDKISLLDFIGLINGNFSSNDSQPNYGSFHNLYNSIKNKLAKIQSQEIQKNDPIFNEVEWKEIFDFEGPKDVYKTEELKNKFYKLFDFVEQTVSSNNVYKKEDEKTGADLLFDWYSFSWKLQVISLLNESLDEITNNEWSGKSFNAYKLGHDNFHLYKTLMKFYLNDSASKEETDKFVNDFLEFSINEQILELSQAKATNEQIPFSNEMDYFINEYLYNPKSANLFNLDSGGNFTNSLVEKLINKNPKFKNFVLENKNELILMLGMIGQNKKYTKDNDKNYPNGIYHYTLKTFVKNYLSSTNFYEIRNEAYMLLDKISPENLLSSFGISEALTTPLLRYLFPEVVILYFAGEQTSDNLIKGNLAYLLLNKLPNFELFVQTNSPENLKLKEILNPFLNKIKLSNPPLNLTGSSKLSVDKIYLDYLTNKEYPEIFGLNIIDLGLNLINELFTFTEVQNITFNNPKSYLAKVNYSYLINNNKSIYTGEIPTNPLKIEEFIAKLEDEYLIDVNGIKFIIIGDDTTVDYIYPIVDENNLQVNTKNQALVYVNNFGMDKIKKAYAGNVVKEYLLVKNNDKQSINKLESEIKEIVHNLSNTNIEKVYKIDEIDPINPERSLRISSITKIIDSLSLATNFIISLFIILVGTSTIFIVKRYINSKNKVIGILIAQGYQPYKIAFSLTAFAFVTCLIGGILGYILGNNLQYLLFNIFSSYWTLPKTTLNFNWFAFLFTIIIPMIGLSAWIFVLALILLRSKPLDLINNVNEVKINKINNFIYSKSKKLNIKQKFTLVLILNGVWKLLSFMVSILLVSITSLFGFASIKAFPKTIKNTFDNRHYQFKMDLKTPTLEGGIYKTYSPNYLNNSLYVPLGNQSESQDTQYNYFGPGWSPIVNQGNQNGNPSSFEPHILTQFSLNIEIDQSVSVNPWDLAYNKMPDTQKNRIDKIRDIVGYALEYSQNYQKINNKTYVVSINENGNLNYQNIEDESDKKTFFRYYKDSNSTKKGEFKIASWNEKSKEYELLPIKTNLRTEYRNFLITGYKTIEEWLKLKQIAQNNWENTIATRQLMSLKEQKPKVFENLSNDYFISFSGIYFNEESDEQYSWAEISWNEHNHKIYGYKQNSKFITLIDENNQNLLNKLYQNENNEIKPLVINKVVAAKYNLKTGDKLIVQSLNAFDRFIKQFVLNWTEETIEFEVIGISNTMINEEIVTTQNIVNNLLGLNNNLTKNVSNYEPFNGIMTNSQIPLQLLQSTALYSDSGYWPTLDNINLDVLDNLKISSIYEQIFNPNISNNQAEGLLINNLLKLKEIKPDINIKHVYNQFMNESNLEQDLNISYEKHKNLGMKETINKYFDNYESNLFTIIASAIDSKEIEIGFINQIGDMVTKLIIATLSSILAISLVILVIISSLMINENQKNIAIWSILGYSNKEKIKMFLFAFVPFILLSLIIAIPITLGLISIFNAFLLASSSVYLAINLNWIYILTTILLVFGVFIITALGTWMTIGKMKPIELLKG</sequence>
<evidence type="ECO:0000256" key="3">
    <source>
        <dbReference type="ARBA" id="ARBA00022692"/>
    </source>
</evidence>
<dbReference type="InterPro" id="IPR003838">
    <property type="entry name" value="ABC3_permease_C"/>
</dbReference>
<evidence type="ECO:0000256" key="2">
    <source>
        <dbReference type="ARBA" id="ARBA00022475"/>
    </source>
</evidence>
<feature type="transmembrane region" description="Helical" evidence="7">
    <location>
        <begin position="1757"/>
        <end position="1778"/>
    </location>
</feature>
<dbReference type="EMBL" id="LVLH01000040">
    <property type="protein sequence ID" value="OAB48785.1"/>
    <property type="molecule type" value="Genomic_DNA"/>
</dbReference>
<name>A0A168RAL8_9BACT</name>
<keyword evidence="10" id="KW-1185">Reference proteome</keyword>
<feature type="transmembrane region" description="Helical" evidence="7">
    <location>
        <begin position="2505"/>
        <end position="2529"/>
    </location>
</feature>
<dbReference type="RefSeq" id="WP_063626275.1">
    <property type="nucleotide sequence ID" value="NZ_LVLH01000040.1"/>
</dbReference>
<gene>
    <name evidence="9" type="ORF">MGALLINA_05020</name>
</gene>
<proteinExistence type="predicted"/>
<feature type="transmembrane region" description="Helical" evidence="7">
    <location>
        <begin position="2597"/>
        <end position="2622"/>
    </location>
</feature>
<dbReference type="PATRIC" id="fig|29557.3.peg.498"/>
<reference evidence="9 10" key="1">
    <citation type="submission" date="2016-03" db="EMBL/GenBank/DDBJ databases">
        <title>Genome sequence of Mycoplasma gallinarum strain Mgn_IPT.</title>
        <authorList>
            <person name="Yacoub E."/>
            <person name="Sirand-Pugnet P."/>
            <person name="Barre A."/>
            <person name="Maurier F."/>
            <person name="Blanchard A."/>
            <person name="Ben Abdelmoumen B.M."/>
        </authorList>
    </citation>
    <scope>NUCLEOTIDE SEQUENCE [LARGE SCALE GENOMIC DNA]</scope>
    <source>
        <strain evidence="9 10">Mgn_IPT</strain>
    </source>
</reference>
<dbReference type="PANTHER" id="PTHR30287">
    <property type="entry name" value="MEMBRANE COMPONENT OF PREDICTED ABC SUPERFAMILY METABOLITE UPTAKE TRANSPORTER"/>
    <property type="match status" value="1"/>
</dbReference>
<keyword evidence="6" id="KW-0175">Coiled coil</keyword>
<feature type="domain" description="ABC3 transporter permease C-terminal" evidence="8">
    <location>
        <begin position="2512"/>
        <end position="2627"/>
    </location>
</feature>
<keyword evidence="4 7" id="KW-1133">Transmembrane helix</keyword>
<comment type="subcellular location">
    <subcellularLocation>
        <location evidence="1">Cell membrane</location>
        <topology evidence="1">Multi-pass membrane protein</topology>
    </subcellularLocation>
</comment>
<dbReference type="Pfam" id="PF02687">
    <property type="entry name" value="FtsX"/>
    <property type="match status" value="2"/>
</dbReference>
<accession>A0A168RAL8</accession>
<feature type="transmembrane region" description="Helical" evidence="7">
    <location>
        <begin position="17"/>
        <end position="36"/>
    </location>
</feature>
<feature type="transmembrane region" description="Helical" evidence="7">
    <location>
        <begin position="1798"/>
        <end position="1820"/>
    </location>
</feature>
<feature type="transmembrane region" description="Helical" evidence="7">
    <location>
        <begin position="1909"/>
        <end position="1942"/>
    </location>
</feature>
<dbReference type="STRING" id="29557.MGALLINA_05020"/>
<dbReference type="GO" id="GO:0005886">
    <property type="term" value="C:plasma membrane"/>
    <property type="evidence" value="ECO:0007669"/>
    <property type="project" value="UniProtKB-SubCell"/>
</dbReference>
<evidence type="ECO:0000259" key="8">
    <source>
        <dbReference type="Pfam" id="PF02687"/>
    </source>
</evidence>
<feature type="domain" description="ABC3 transporter permease C-terminal" evidence="8">
    <location>
        <begin position="1757"/>
        <end position="1874"/>
    </location>
</feature>
<feature type="transmembrane region" description="Helical" evidence="7">
    <location>
        <begin position="2552"/>
        <end position="2585"/>
    </location>
</feature>
<feature type="transmembrane region" description="Helical" evidence="7">
    <location>
        <begin position="1847"/>
        <end position="1873"/>
    </location>
</feature>